<protein>
    <recommendedName>
        <fullName evidence="5">Aldehyde dehydrogenase domain-containing protein</fullName>
    </recommendedName>
</protein>
<proteinExistence type="inferred from homology"/>
<evidence type="ECO:0000313" key="7">
    <source>
        <dbReference type="EMBL" id="CAE0805460.1"/>
    </source>
</evidence>
<comment type="similarity">
    <text evidence="1 4">Belongs to the aldehyde dehydrogenase family.</text>
</comment>
<dbReference type="AlphaFoldDB" id="A0A6T1ZL54"/>
<reference evidence="7" key="1">
    <citation type="submission" date="2021-01" db="EMBL/GenBank/DDBJ databases">
        <authorList>
            <person name="Corre E."/>
            <person name="Pelletier E."/>
            <person name="Niang G."/>
            <person name="Scheremetjew M."/>
            <person name="Finn R."/>
            <person name="Kale V."/>
            <person name="Holt S."/>
            <person name="Cochrane G."/>
            <person name="Meng A."/>
            <person name="Brown T."/>
            <person name="Cohen L."/>
        </authorList>
    </citation>
    <scope>NUCLEOTIDE SEQUENCE</scope>
    <source>
        <strain evidence="7">CCMP1594</strain>
    </source>
</reference>
<keyword evidence="2 4" id="KW-0560">Oxidoreductase</keyword>
<evidence type="ECO:0000256" key="1">
    <source>
        <dbReference type="ARBA" id="ARBA00009986"/>
    </source>
</evidence>
<dbReference type="PANTHER" id="PTHR11699">
    <property type="entry name" value="ALDEHYDE DEHYDROGENASE-RELATED"/>
    <property type="match status" value="1"/>
</dbReference>
<dbReference type="InterPro" id="IPR015590">
    <property type="entry name" value="Aldehyde_DH_dom"/>
</dbReference>
<feature type="domain" description="Aldehyde dehydrogenase" evidence="5">
    <location>
        <begin position="15"/>
        <end position="475"/>
    </location>
</feature>
<evidence type="ECO:0000256" key="3">
    <source>
        <dbReference type="PROSITE-ProRule" id="PRU10007"/>
    </source>
</evidence>
<accession>A0A6T1ZL54</accession>
<dbReference type="SUPFAM" id="SSF53720">
    <property type="entry name" value="ALDH-like"/>
    <property type="match status" value="1"/>
</dbReference>
<dbReference type="InterPro" id="IPR016161">
    <property type="entry name" value="Ald_DH/histidinol_DH"/>
</dbReference>
<dbReference type="InterPro" id="IPR016163">
    <property type="entry name" value="Ald_DH_C"/>
</dbReference>
<dbReference type="PROSITE" id="PS00687">
    <property type="entry name" value="ALDEHYDE_DEHYDR_GLU"/>
    <property type="match status" value="1"/>
</dbReference>
<dbReference type="FunFam" id="3.40.309.10:FF:000001">
    <property type="entry name" value="Mitochondrial aldehyde dehydrogenase 2"/>
    <property type="match status" value="1"/>
</dbReference>
<evidence type="ECO:0000256" key="4">
    <source>
        <dbReference type="RuleBase" id="RU003345"/>
    </source>
</evidence>
<evidence type="ECO:0000259" key="5">
    <source>
        <dbReference type="Pfam" id="PF00171"/>
    </source>
</evidence>
<gene>
    <name evidence="6" type="ORF">EGYM00163_LOCUS16585</name>
    <name evidence="7" type="ORF">EGYM00163_LOCUS16586</name>
    <name evidence="8" type="ORF">EGYM00163_LOCUS16587</name>
</gene>
<name>A0A6T1ZL54_9EUGL</name>
<dbReference type="FunFam" id="3.40.605.10:FF:000007">
    <property type="entry name" value="NAD/NADP-dependent betaine aldehyde dehydrogenase"/>
    <property type="match status" value="1"/>
</dbReference>
<dbReference type="InterPro" id="IPR029510">
    <property type="entry name" value="Ald_DH_CS_GLU"/>
</dbReference>
<dbReference type="EMBL" id="HBJA01047209">
    <property type="protein sequence ID" value="CAE0805460.1"/>
    <property type="molecule type" value="Transcribed_RNA"/>
</dbReference>
<dbReference type="EMBL" id="HBJA01047210">
    <property type="protein sequence ID" value="CAE0805461.1"/>
    <property type="molecule type" value="Transcribed_RNA"/>
</dbReference>
<dbReference type="InterPro" id="IPR016162">
    <property type="entry name" value="Ald_DH_N"/>
</dbReference>
<organism evidence="7">
    <name type="scientific">Eutreptiella gymnastica</name>
    <dbReference type="NCBI Taxonomy" id="73025"/>
    <lineage>
        <taxon>Eukaryota</taxon>
        <taxon>Discoba</taxon>
        <taxon>Euglenozoa</taxon>
        <taxon>Euglenida</taxon>
        <taxon>Spirocuta</taxon>
        <taxon>Euglenophyceae</taxon>
        <taxon>Eutreptiales</taxon>
        <taxon>Eutreptiaceae</taxon>
        <taxon>Eutreptiella</taxon>
    </lineage>
</organism>
<dbReference type="Gene3D" id="3.40.605.10">
    <property type="entry name" value="Aldehyde Dehydrogenase, Chain A, domain 1"/>
    <property type="match status" value="1"/>
</dbReference>
<feature type="active site" evidence="3">
    <location>
        <position position="255"/>
    </location>
</feature>
<dbReference type="PROSITE" id="PS00070">
    <property type="entry name" value="ALDEHYDE_DEHYDR_CYS"/>
    <property type="match status" value="1"/>
</dbReference>
<sequence length="485" mass="52375">MPVTLRTQHFINNEWVNSVNGGTLDTINPATEEVLATVQAADKADVDIAVAAAKKAFFSWRDVPGPKRRDLLLKLADLIDENKQELAEWESKDNGKPVSVARDVDVTLAAEHFRYFAGWADKGMQGKTIPVTNTNSFAMTVHEPIGIVGCIIPWNFPIVMLAWKWAPLIACGCTCVMKSSEKTPLTALMMCDLALKAGFPPGVLNVLSGMGPDAGDAICRHPDIAKVCFTGSSAVGHKIAEVAAQSPQLPRVTLELGGKSPLIVCEDADLDEAANVAHIGLFLNHGQCCCASSRILVHESVHDEFVKKCVAKAEAIKLGVEEGKDQGPQVDKLQFDKVMSYIQSGKDDGAKCMIGGARAGNKGYFVQPTVFADVKDNMKIAQEEIFGPVMQLMKYKTIEEAVERANATNYGLAAGICGKDIGKVMGIAKRLNAGTVWINCYDDFDAAIPFGGFKASGYGREKSEYALKNFTEVKCIQFPIANIQA</sequence>
<dbReference type="GO" id="GO:0016620">
    <property type="term" value="F:oxidoreductase activity, acting on the aldehyde or oxo group of donors, NAD or NADP as acceptor"/>
    <property type="evidence" value="ECO:0007669"/>
    <property type="project" value="InterPro"/>
</dbReference>
<dbReference type="Pfam" id="PF00171">
    <property type="entry name" value="Aldedh"/>
    <property type="match status" value="1"/>
</dbReference>
<evidence type="ECO:0000313" key="8">
    <source>
        <dbReference type="EMBL" id="CAE0805461.1"/>
    </source>
</evidence>
<dbReference type="InterPro" id="IPR016160">
    <property type="entry name" value="Ald_DH_CS_CYS"/>
</dbReference>
<dbReference type="Gene3D" id="3.40.309.10">
    <property type="entry name" value="Aldehyde Dehydrogenase, Chain A, domain 2"/>
    <property type="match status" value="1"/>
</dbReference>
<evidence type="ECO:0000313" key="6">
    <source>
        <dbReference type="EMBL" id="CAE0805459.1"/>
    </source>
</evidence>
<dbReference type="EMBL" id="HBJA01047208">
    <property type="protein sequence ID" value="CAE0805459.1"/>
    <property type="molecule type" value="Transcribed_RNA"/>
</dbReference>
<evidence type="ECO:0000256" key="2">
    <source>
        <dbReference type="ARBA" id="ARBA00023002"/>
    </source>
</evidence>